<dbReference type="InterPro" id="IPR000727">
    <property type="entry name" value="T_SNARE_dom"/>
</dbReference>
<comment type="similarity">
    <text evidence="4">Belongs to the methyl-accepting chemotaxis (MCP) protein family.</text>
</comment>
<evidence type="ECO:0000256" key="2">
    <source>
        <dbReference type="ARBA" id="ARBA00022519"/>
    </source>
</evidence>
<comment type="subcellular location">
    <subcellularLocation>
        <location evidence="1">Cell inner membrane</location>
        <topology evidence="1">Multi-pass membrane protein</topology>
    </subcellularLocation>
</comment>
<dbReference type="InterPro" id="IPR029150">
    <property type="entry name" value="dCache_3"/>
</dbReference>
<dbReference type="GO" id="GO:0007165">
    <property type="term" value="P:signal transduction"/>
    <property type="evidence" value="ECO:0007669"/>
    <property type="project" value="UniProtKB-KW"/>
</dbReference>
<keyword evidence="2" id="KW-1003">Cell membrane</keyword>
<dbReference type="PANTHER" id="PTHR32089">
    <property type="entry name" value="METHYL-ACCEPTING CHEMOTAXIS PROTEIN MCPB"/>
    <property type="match status" value="1"/>
</dbReference>
<dbReference type="AlphaFoldDB" id="A0A177E6Z5"/>
<keyword evidence="2" id="KW-0997">Cell inner membrane</keyword>
<evidence type="ECO:0000256" key="7">
    <source>
        <dbReference type="SAM" id="Phobius"/>
    </source>
</evidence>
<comment type="caution">
    <text evidence="11">The sequence shown here is derived from an EMBL/GenBank/DDBJ whole genome shotgun (WGS) entry which is preliminary data.</text>
</comment>
<dbReference type="RefSeq" id="WP_068542692.1">
    <property type="nucleotide sequence ID" value="NZ_LSFI01000035.1"/>
</dbReference>
<evidence type="ECO:0000259" key="9">
    <source>
        <dbReference type="PROSITE" id="PS50192"/>
    </source>
</evidence>
<evidence type="ECO:0000259" key="8">
    <source>
        <dbReference type="PROSITE" id="PS50111"/>
    </source>
</evidence>
<dbReference type="PROSITE" id="PS50192">
    <property type="entry name" value="T_SNARE"/>
    <property type="match status" value="1"/>
</dbReference>
<evidence type="ECO:0000256" key="1">
    <source>
        <dbReference type="ARBA" id="ARBA00004429"/>
    </source>
</evidence>
<accession>A0A177E6Z5</accession>
<evidence type="ECO:0000313" key="11">
    <source>
        <dbReference type="EMBL" id="OAG27271.1"/>
    </source>
</evidence>
<proteinExistence type="inferred from homology"/>
<dbReference type="Gene3D" id="3.30.450.20">
    <property type="entry name" value="PAS domain"/>
    <property type="match status" value="1"/>
</dbReference>
<evidence type="ECO:0000256" key="6">
    <source>
        <dbReference type="SAM" id="Coils"/>
    </source>
</evidence>
<organism evidence="11 12">
    <name type="scientific">Thermodesulfatator autotrophicus</name>
    <dbReference type="NCBI Taxonomy" id="1795632"/>
    <lineage>
        <taxon>Bacteria</taxon>
        <taxon>Pseudomonadati</taxon>
        <taxon>Thermodesulfobacteriota</taxon>
        <taxon>Thermodesulfobacteria</taxon>
        <taxon>Thermodesulfobacteriales</taxon>
        <taxon>Thermodesulfatatoraceae</taxon>
        <taxon>Thermodesulfatator</taxon>
    </lineage>
</organism>
<keyword evidence="6" id="KW-0175">Coiled coil</keyword>
<evidence type="ECO:0000256" key="5">
    <source>
        <dbReference type="PROSITE-ProRule" id="PRU00284"/>
    </source>
</evidence>
<evidence type="ECO:0008006" key="13">
    <source>
        <dbReference type="Google" id="ProtNLM"/>
    </source>
</evidence>
<keyword evidence="7" id="KW-0472">Membrane</keyword>
<feature type="domain" description="HAMP" evidence="10">
    <location>
        <begin position="318"/>
        <end position="372"/>
    </location>
</feature>
<dbReference type="SUPFAM" id="SSF103190">
    <property type="entry name" value="Sensory domain-like"/>
    <property type="match status" value="1"/>
</dbReference>
<protein>
    <recommendedName>
        <fullName evidence="13">Chemotaxis protein</fullName>
    </recommendedName>
</protein>
<dbReference type="GO" id="GO:0005886">
    <property type="term" value="C:plasma membrane"/>
    <property type="evidence" value="ECO:0007669"/>
    <property type="project" value="UniProtKB-SubCell"/>
</dbReference>
<dbReference type="Pfam" id="PF14827">
    <property type="entry name" value="dCache_3"/>
    <property type="match status" value="1"/>
</dbReference>
<gene>
    <name evidence="11" type="ORF">TH606_07940</name>
</gene>
<keyword evidence="12" id="KW-1185">Reference proteome</keyword>
<dbReference type="Proteomes" id="UP000076964">
    <property type="component" value="Unassembled WGS sequence"/>
</dbReference>
<dbReference type="SUPFAM" id="SSF58104">
    <property type="entry name" value="Methyl-accepting chemotaxis protein (MCP) signaling domain"/>
    <property type="match status" value="1"/>
</dbReference>
<feature type="transmembrane region" description="Helical" evidence="7">
    <location>
        <begin position="12"/>
        <end position="33"/>
    </location>
</feature>
<dbReference type="CDD" id="cd06225">
    <property type="entry name" value="HAMP"/>
    <property type="match status" value="1"/>
</dbReference>
<dbReference type="Pfam" id="PF00672">
    <property type="entry name" value="HAMP"/>
    <property type="match status" value="1"/>
</dbReference>
<evidence type="ECO:0000259" key="10">
    <source>
        <dbReference type="PROSITE" id="PS50885"/>
    </source>
</evidence>
<dbReference type="PROSITE" id="PS50885">
    <property type="entry name" value="HAMP"/>
    <property type="match status" value="1"/>
</dbReference>
<dbReference type="STRING" id="1795632.TH606_07940"/>
<evidence type="ECO:0000256" key="3">
    <source>
        <dbReference type="ARBA" id="ARBA00023224"/>
    </source>
</evidence>
<dbReference type="PANTHER" id="PTHR32089:SF112">
    <property type="entry name" value="LYSOZYME-LIKE PROTEIN-RELATED"/>
    <property type="match status" value="1"/>
</dbReference>
<keyword evidence="7" id="KW-0812">Transmembrane</keyword>
<reference evidence="11 12" key="1">
    <citation type="submission" date="2016-02" db="EMBL/GenBank/DDBJ databases">
        <title>Draft genome sequence of Thermodesulfatator sp. S606.</title>
        <authorList>
            <person name="Lai Q."/>
            <person name="Cao J."/>
            <person name="Dupont S."/>
            <person name="Shao Z."/>
            <person name="Jebbar M."/>
            <person name="Alain K."/>
        </authorList>
    </citation>
    <scope>NUCLEOTIDE SEQUENCE [LARGE SCALE GENOMIC DNA]</scope>
    <source>
        <strain evidence="11 12">S606</strain>
    </source>
</reference>
<dbReference type="EMBL" id="LSFI01000035">
    <property type="protein sequence ID" value="OAG27271.1"/>
    <property type="molecule type" value="Genomic_DNA"/>
</dbReference>
<dbReference type="InterPro" id="IPR029151">
    <property type="entry name" value="Sensor-like_sf"/>
</dbReference>
<dbReference type="PROSITE" id="PS50111">
    <property type="entry name" value="CHEMOTAXIS_TRANSDUC_2"/>
    <property type="match status" value="1"/>
</dbReference>
<dbReference type="CDD" id="cd11386">
    <property type="entry name" value="MCP_signal"/>
    <property type="match status" value="1"/>
</dbReference>
<feature type="coiled-coil region" evidence="6">
    <location>
        <begin position="364"/>
        <end position="394"/>
    </location>
</feature>
<feature type="domain" description="T-SNARE coiled-coil homology" evidence="9">
    <location>
        <begin position="536"/>
        <end position="598"/>
    </location>
</feature>
<dbReference type="InterPro" id="IPR003660">
    <property type="entry name" value="HAMP_dom"/>
</dbReference>
<feature type="transmembrane region" description="Helical" evidence="7">
    <location>
        <begin position="300"/>
        <end position="320"/>
    </location>
</feature>
<keyword evidence="3 5" id="KW-0807">Transducer</keyword>
<keyword evidence="7" id="KW-1133">Transmembrane helix</keyword>
<dbReference type="InterPro" id="IPR004089">
    <property type="entry name" value="MCPsignal_dom"/>
</dbReference>
<dbReference type="Pfam" id="PF00015">
    <property type="entry name" value="MCPsignal"/>
    <property type="match status" value="1"/>
</dbReference>
<name>A0A177E6Z5_9BACT</name>
<dbReference type="Gene3D" id="1.10.287.950">
    <property type="entry name" value="Methyl-accepting chemotaxis protein"/>
    <property type="match status" value="1"/>
</dbReference>
<feature type="domain" description="Methyl-accepting transducer" evidence="8">
    <location>
        <begin position="384"/>
        <end position="606"/>
    </location>
</feature>
<dbReference type="SMART" id="SM00304">
    <property type="entry name" value="HAMP"/>
    <property type="match status" value="1"/>
</dbReference>
<dbReference type="SMART" id="SM00283">
    <property type="entry name" value="MA"/>
    <property type="match status" value="1"/>
</dbReference>
<evidence type="ECO:0000313" key="12">
    <source>
        <dbReference type="Proteomes" id="UP000076964"/>
    </source>
</evidence>
<sequence length="635" mass="69878">MNPIYLWRNLSLRWKILLPFIGGVLLFSAVTFWHSLRTTQGLILHTAKDNIFHSFSYLEKLIKQAEANEKILVNVVANIPEVQAALNAGNRELLLSSVMPLVEKAQKASGFPFFLHFHTPEGRSFLRTWKPNKYGDDLTGFRQMVVDIIKTKKDASGIEAGRGGLTVRAIAPIFYEGQYVGSVEAAIPLKEIMLLAKENQEKLGVLVTPETASVMTRLKNPVRVGNLVLVSQIGELNLKALKDLASNSRLENKVALYEKVGMGLKPLKDYKGQIIGTFVQEQDLSRYVDFITAKKKETSFIIFGAFLLTVGVAFIIGWEMHRYLDKAVKRMEDIAEGEGDLTQTLDASGKDEIGLLARAFNAFLEKLRRIVKRIKAENDSISQASKQLDEASLKLEEGVNLLEGQASSISEVSEGVLYRAEEVQQMIKEMESAVTEISQQTTSAAQVAEEARQKVEEVVKVIEKLGQGSQEIGEVVNFINSIADQTNLLALNATIEAARAGEAGKGFAVVANEIKELARQTGSATEDISQKIKSIQESSGQVVNSVQDVAEVISQITEISNNIATAVEQQTATVSGISGNMESVSEEAKNLASLVPEMERAVKLAQDSMYQVKQEGEKLAKLSAKMKELVDQFKV</sequence>
<evidence type="ECO:0000256" key="4">
    <source>
        <dbReference type="ARBA" id="ARBA00029447"/>
    </source>
</evidence>